<dbReference type="Proteomes" id="UP001320766">
    <property type="component" value="Unassembled WGS sequence"/>
</dbReference>
<organism evidence="1 2">
    <name type="scientific">Nonomuraea roseoviolacea subsp. carminata</name>
    <dbReference type="NCBI Taxonomy" id="160689"/>
    <lineage>
        <taxon>Bacteria</taxon>
        <taxon>Bacillati</taxon>
        <taxon>Actinomycetota</taxon>
        <taxon>Actinomycetes</taxon>
        <taxon>Streptosporangiales</taxon>
        <taxon>Streptosporangiaceae</taxon>
        <taxon>Nonomuraea</taxon>
    </lineage>
</organism>
<comment type="caution">
    <text evidence="1">The sequence shown here is derived from an EMBL/GenBank/DDBJ whole genome shotgun (WGS) entry which is preliminary data.</text>
</comment>
<protein>
    <submittedName>
        <fullName evidence="1">Uncharacterized protein</fullName>
    </submittedName>
</protein>
<gene>
    <name evidence="1" type="ORF">HD595_008036</name>
</gene>
<evidence type="ECO:0000313" key="2">
    <source>
        <dbReference type="Proteomes" id="UP001320766"/>
    </source>
</evidence>
<reference evidence="1 2" key="1">
    <citation type="submission" date="2022-06" db="EMBL/GenBank/DDBJ databases">
        <title>Sequencing the genomes of 1000 actinobacteria strains.</title>
        <authorList>
            <person name="Klenk H.-P."/>
        </authorList>
    </citation>
    <scope>NUCLEOTIDE SEQUENCE [LARGE SCALE GENOMIC DNA]</scope>
    <source>
        <strain evidence="1 2">DSM 44170</strain>
    </source>
</reference>
<name>A0ABT1KD15_9ACTN</name>
<sequence>MTPGARQGYADRLRTWAGWQDLSAEAQGALAPAKR</sequence>
<keyword evidence="2" id="KW-1185">Reference proteome</keyword>
<proteinExistence type="predicted"/>
<dbReference type="EMBL" id="JAMZEC010000001">
    <property type="protein sequence ID" value="MCP2351914.1"/>
    <property type="molecule type" value="Genomic_DNA"/>
</dbReference>
<accession>A0ABT1KD15</accession>
<evidence type="ECO:0000313" key="1">
    <source>
        <dbReference type="EMBL" id="MCP2351914.1"/>
    </source>
</evidence>